<reference evidence="3" key="1">
    <citation type="submission" date="2023-07" db="EMBL/GenBank/DDBJ databases">
        <title>30 novel species of actinomycetes from the DSMZ collection.</title>
        <authorList>
            <person name="Nouioui I."/>
        </authorList>
    </citation>
    <scope>NUCLEOTIDE SEQUENCE [LARGE SCALE GENOMIC DNA]</scope>
    <source>
        <strain evidence="3">DSM 44399</strain>
    </source>
</reference>
<organism evidence="2 3">
    <name type="scientific">Jatrophihabitans lederbergiae</name>
    <dbReference type="NCBI Taxonomy" id="3075547"/>
    <lineage>
        <taxon>Bacteria</taxon>
        <taxon>Bacillati</taxon>
        <taxon>Actinomycetota</taxon>
        <taxon>Actinomycetes</taxon>
        <taxon>Jatrophihabitantales</taxon>
        <taxon>Jatrophihabitantaceae</taxon>
        <taxon>Jatrophihabitans</taxon>
    </lineage>
</organism>
<gene>
    <name evidence="2" type="ORF">RM423_16645</name>
</gene>
<dbReference type="RefSeq" id="WP_311424168.1">
    <property type="nucleotide sequence ID" value="NZ_JAVREH010000027.1"/>
</dbReference>
<dbReference type="EC" id="2.1.-.-" evidence="2"/>
<evidence type="ECO:0000259" key="1">
    <source>
        <dbReference type="Pfam" id="PF13649"/>
    </source>
</evidence>
<evidence type="ECO:0000313" key="2">
    <source>
        <dbReference type="EMBL" id="MDT0263021.1"/>
    </source>
</evidence>
<dbReference type="EMBL" id="JAVREH010000027">
    <property type="protein sequence ID" value="MDT0263021.1"/>
    <property type="molecule type" value="Genomic_DNA"/>
</dbReference>
<dbReference type="PANTHER" id="PTHR42912">
    <property type="entry name" value="METHYLTRANSFERASE"/>
    <property type="match status" value="1"/>
</dbReference>
<dbReference type="InterPro" id="IPR041698">
    <property type="entry name" value="Methyltransf_25"/>
</dbReference>
<name>A0ABU2JDF8_9ACTN</name>
<keyword evidence="3" id="KW-1185">Reference proteome</keyword>
<dbReference type="GO" id="GO:0008168">
    <property type="term" value="F:methyltransferase activity"/>
    <property type="evidence" value="ECO:0007669"/>
    <property type="project" value="UniProtKB-KW"/>
</dbReference>
<accession>A0ABU2JDF8</accession>
<comment type="caution">
    <text evidence="2">The sequence shown here is derived from an EMBL/GenBank/DDBJ whole genome shotgun (WGS) entry which is preliminary data.</text>
</comment>
<keyword evidence="2" id="KW-0489">Methyltransferase</keyword>
<dbReference type="Gene3D" id="3.40.50.150">
    <property type="entry name" value="Vaccinia Virus protein VP39"/>
    <property type="match status" value="1"/>
</dbReference>
<dbReference type="GO" id="GO:0032259">
    <property type="term" value="P:methylation"/>
    <property type="evidence" value="ECO:0007669"/>
    <property type="project" value="UniProtKB-KW"/>
</dbReference>
<feature type="domain" description="Methyltransferase" evidence="1">
    <location>
        <begin position="55"/>
        <end position="145"/>
    </location>
</feature>
<dbReference type="Pfam" id="PF13649">
    <property type="entry name" value="Methyltransf_25"/>
    <property type="match status" value="1"/>
</dbReference>
<dbReference type="InterPro" id="IPR050508">
    <property type="entry name" value="Methyltransf_Superfamily"/>
</dbReference>
<dbReference type="InterPro" id="IPR029063">
    <property type="entry name" value="SAM-dependent_MTases_sf"/>
</dbReference>
<dbReference type="SUPFAM" id="SSF53335">
    <property type="entry name" value="S-adenosyl-L-methionine-dependent methyltransferases"/>
    <property type="match status" value="1"/>
</dbReference>
<dbReference type="Proteomes" id="UP001183176">
    <property type="component" value="Unassembled WGS sequence"/>
</dbReference>
<evidence type="ECO:0000313" key="3">
    <source>
        <dbReference type="Proteomes" id="UP001183176"/>
    </source>
</evidence>
<proteinExistence type="predicted"/>
<protein>
    <submittedName>
        <fullName evidence="2">Class I SAM-dependent methyltransferase</fullName>
        <ecNumber evidence="2">2.1.-.-</ecNumber>
    </submittedName>
</protein>
<dbReference type="CDD" id="cd02440">
    <property type="entry name" value="AdoMet_MTases"/>
    <property type="match status" value="1"/>
</dbReference>
<sequence>MSYPPEFLASTRTAYDTVAESYADLLRNELTNKPYDRAMLGAFADLVRDTSPATVVDAGCGPGRISAYLTCLGLDVFGIDLSPAMIAVARRDHPRLRFEQGTLDAIDAEDASLGGVVAWYSIIHTPPALLPTAFTEFHRVLSVGGHLLLAFQVGDERVLIEHGYGHDVRLHAYRLAPERIESLLDDAGFSVQARLVRQPGEREKTPQAYLLASKSG</sequence>
<keyword evidence="2" id="KW-0808">Transferase</keyword>